<gene>
    <name evidence="2" type="ORF">VPK24_02505</name>
</gene>
<evidence type="ECO:0000313" key="2">
    <source>
        <dbReference type="EMBL" id="MFG3816494.1"/>
    </source>
</evidence>
<dbReference type="InterPro" id="IPR011004">
    <property type="entry name" value="Trimer_LpxA-like_sf"/>
</dbReference>
<feature type="region of interest" description="Disordered" evidence="1">
    <location>
        <begin position="312"/>
        <end position="337"/>
    </location>
</feature>
<dbReference type="EMBL" id="JAZAQF010000012">
    <property type="protein sequence ID" value="MFG3816494.1"/>
    <property type="molecule type" value="Genomic_DNA"/>
</dbReference>
<dbReference type="Gene3D" id="2.160.10.10">
    <property type="entry name" value="Hexapeptide repeat proteins"/>
    <property type="match status" value="1"/>
</dbReference>
<protein>
    <recommendedName>
        <fullName evidence="4">Carbon dioxide concentrating mechanism protein</fullName>
    </recommendedName>
</protein>
<sequence>MMTLQPLHPVDDRQSWISGEVTLDPTATIAPGVLLQADPGSRITIGPHVTIGMGAVVHACQGGQIVLEASAHLGAAVLLVGAVRVGRSACVGPSTTVLNQSIAPGQRIAPGQYLGDSDLGDSGTQNSNTGNSGAENPRAKNLSTGDLGAEDLPAAAQFNKTPIAPSPQPTAPVTDDPPDPLPSPWDEDDEERQDRSGRFYRPGFSGSPFPPAPPAAPPLPEPVPYQAPPGLAPGVSPIQPRPIATPAILPGTPATSTTSEPLTSTPTVAESPPTPSAIVTQTTEHQIVEQKVEVYGRSHVNRLLSMMFPYQQSLNGTHGAGQLPSANSPGTDDRDEP</sequence>
<proteinExistence type="predicted"/>
<dbReference type="RefSeq" id="WP_393010428.1">
    <property type="nucleotide sequence ID" value="NZ_JAZAQF010000012.1"/>
</dbReference>
<feature type="compositionally biased region" description="Polar residues" evidence="1">
    <location>
        <begin position="122"/>
        <end position="134"/>
    </location>
</feature>
<comment type="caution">
    <text evidence="2">The sequence shown here is derived from an EMBL/GenBank/DDBJ whole genome shotgun (WGS) entry which is preliminary data.</text>
</comment>
<evidence type="ECO:0000313" key="3">
    <source>
        <dbReference type="Proteomes" id="UP001604335"/>
    </source>
</evidence>
<feature type="region of interest" description="Disordered" evidence="1">
    <location>
        <begin position="159"/>
        <end position="277"/>
    </location>
</feature>
<dbReference type="Proteomes" id="UP001604335">
    <property type="component" value="Unassembled WGS sequence"/>
</dbReference>
<organism evidence="2 3">
    <name type="scientific">Limnothrix redekei LRLZ20PSL1</name>
    <dbReference type="NCBI Taxonomy" id="3112953"/>
    <lineage>
        <taxon>Bacteria</taxon>
        <taxon>Bacillati</taxon>
        <taxon>Cyanobacteriota</taxon>
        <taxon>Cyanophyceae</taxon>
        <taxon>Pseudanabaenales</taxon>
        <taxon>Pseudanabaenaceae</taxon>
        <taxon>Limnothrix</taxon>
    </lineage>
</organism>
<reference evidence="3" key="1">
    <citation type="journal article" date="2024" name="Algal Res.">
        <title>Biochemical, toxicological and genomic investigation of a high-biomass producing Limnothrix strain isolated from Italian shallow drinking water reservoir.</title>
        <authorList>
            <person name="Simonazzi M."/>
            <person name="Shishido T.K."/>
            <person name="Delbaje E."/>
            <person name="Wahlsten M."/>
            <person name="Fewer D.P."/>
            <person name="Sivonen K."/>
            <person name="Pezzolesi L."/>
            <person name="Pistocchi R."/>
        </authorList>
    </citation>
    <scope>NUCLEOTIDE SEQUENCE [LARGE SCALE GENOMIC DNA]</scope>
    <source>
        <strain evidence="3">LRLZ20PSL1</strain>
    </source>
</reference>
<feature type="compositionally biased region" description="Pro residues" evidence="1">
    <location>
        <begin position="208"/>
        <end position="231"/>
    </location>
</feature>
<feature type="compositionally biased region" description="Low complexity" evidence="1">
    <location>
        <begin position="252"/>
        <end position="267"/>
    </location>
</feature>
<evidence type="ECO:0008006" key="4">
    <source>
        <dbReference type="Google" id="ProtNLM"/>
    </source>
</evidence>
<accession>A0ABW7C5K0</accession>
<keyword evidence="3" id="KW-1185">Reference proteome</keyword>
<name>A0ABW7C5K0_9CYAN</name>
<feature type="region of interest" description="Disordered" evidence="1">
    <location>
        <begin position="109"/>
        <end position="147"/>
    </location>
</feature>
<dbReference type="SUPFAM" id="SSF51161">
    <property type="entry name" value="Trimeric LpxA-like enzymes"/>
    <property type="match status" value="1"/>
</dbReference>
<evidence type="ECO:0000256" key="1">
    <source>
        <dbReference type="SAM" id="MobiDB-lite"/>
    </source>
</evidence>